<proteinExistence type="predicted"/>
<accession>A0A7X6R4Q7</accession>
<evidence type="ECO:0000256" key="1">
    <source>
        <dbReference type="SAM" id="MobiDB-lite"/>
    </source>
</evidence>
<reference evidence="2 3" key="1">
    <citation type="submission" date="2020-04" db="EMBL/GenBank/DDBJ databases">
        <title>MicrobeNet Type strains.</title>
        <authorList>
            <person name="Nicholson A.C."/>
        </authorList>
    </citation>
    <scope>NUCLEOTIDE SEQUENCE [LARGE SCALE GENOMIC DNA]</scope>
    <source>
        <strain evidence="2 3">DSM 44956</strain>
    </source>
</reference>
<keyword evidence="3" id="KW-1185">Reference proteome</keyword>
<evidence type="ECO:0000313" key="2">
    <source>
        <dbReference type="EMBL" id="NKY28719.1"/>
    </source>
</evidence>
<feature type="compositionally biased region" description="Polar residues" evidence="1">
    <location>
        <begin position="1"/>
        <end position="12"/>
    </location>
</feature>
<organism evidence="2 3">
    <name type="scientific">Nocardia gamkensis</name>
    <dbReference type="NCBI Taxonomy" id="352869"/>
    <lineage>
        <taxon>Bacteria</taxon>
        <taxon>Bacillati</taxon>
        <taxon>Actinomycetota</taxon>
        <taxon>Actinomycetes</taxon>
        <taxon>Mycobacteriales</taxon>
        <taxon>Nocardiaceae</taxon>
        <taxon>Nocardia</taxon>
    </lineage>
</organism>
<dbReference type="Proteomes" id="UP000540698">
    <property type="component" value="Unassembled WGS sequence"/>
</dbReference>
<feature type="region of interest" description="Disordered" evidence="1">
    <location>
        <begin position="1"/>
        <end position="20"/>
    </location>
</feature>
<sequence length="92" mass="9692">MDADDTTPSNAPHSGRVTQDDLRRLLAAGEPDARMVLEEGQLRIEPGAGPETRGMLILTRAELADRIGADPDASALATAAAELDTEVRLRGA</sequence>
<dbReference type="RefSeq" id="WP_062969226.1">
    <property type="nucleotide sequence ID" value="NZ_JAAXOS010000010.1"/>
</dbReference>
<protein>
    <submittedName>
        <fullName evidence="2">Uncharacterized protein</fullName>
    </submittedName>
</protein>
<gene>
    <name evidence="2" type="ORF">HGB38_21235</name>
</gene>
<evidence type="ECO:0000313" key="3">
    <source>
        <dbReference type="Proteomes" id="UP000540698"/>
    </source>
</evidence>
<comment type="caution">
    <text evidence="2">The sequence shown here is derived from an EMBL/GenBank/DDBJ whole genome shotgun (WGS) entry which is preliminary data.</text>
</comment>
<name>A0A7X6R4Q7_9NOCA</name>
<dbReference type="EMBL" id="JAAXOS010000010">
    <property type="protein sequence ID" value="NKY28719.1"/>
    <property type="molecule type" value="Genomic_DNA"/>
</dbReference>
<dbReference type="AlphaFoldDB" id="A0A7X6R4Q7"/>